<dbReference type="PANTHER" id="PTHR24388:SF54">
    <property type="entry name" value="PROTEIN ESCARGOT"/>
    <property type="match status" value="1"/>
</dbReference>
<evidence type="ECO:0000256" key="2">
    <source>
        <dbReference type="ARBA" id="ARBA00022723"/>
    </source>
</evidence>
<dbReference type="GO" id="GO:0000981">
    <property type="term" value="F:DNA-binding transcription factor activity, RNA polymerase II-specific"/>
    <property type="evidence" value="ECO:0007669"/>
    <property type="project" value="TreeGrafter"/>
</dbReference>
<dbReference type="PROSITE" id="PS00028">
    <property type="entry name" value="ZINC_FINGER_C2H2_1"/>
    <property type="match status" value="4"/>
</dbReference>
<dbReference type="InterPro" id="IPR036236">
    <property type="entry name" value="Znf_C2H2_sf"/>
</dbReference>
<reference evidence="13" key="1">
    <citation type="submission" date="2025-08" db="UniProtKB">
        <authorList>
            <consortium name="RefSeq"/>
        </authorList>
    </citation>
    <scope>IDENTIFICATION</scope>
    <source>
        <tissue evidence="13">Adult</tissue>
    </source>
</reference>
<evidence type="ECO:0000259" key="11">
    <source>
        <dbReference type="PROSITE" id="PS50157"/>
    </source>
</evidence>
<evidence type="ECO:0000256" key="8">
    <source>
        <dbReference type="ARBA" id="ARBA00037948"/>
    </source>
</evidence>
<dbReference type="GO" id="GO:0000978">
    <property type="term" value="F:RNA polymerase II cis-regulatory region sequence-specific DNA binding"/>
    <property type="evidence" value="ECO:0007669"/>
    <property type="project" value="TreeGrafter"/>
</dbReference>
<evidence type="ECO:0000256" key="4">
    <source>
        <dbReference type="ARBA" id="ARBA00022771"/>
    </source>
</evidence>
<feature type="domain" description="C2H2-type" evidence="11">
    <location>
        <begin position="947"/>
        <end position="974"/>
    </location>
</feature>
<keyword evidence="2" id="KW-0479">Metal-binding</keyword>
<dbReference type="GeneID" id="105226899"/>
<evidence type="ECO:0000256" key="5">
    <source>
        <dbReference type="ARBA" id="ARBA00022833"/>
    </source>
</evidence>
<dbReference type="PROSITE" id="PS50157">
    <property type="entry name" value="ZINC_FINGER_C2H2_2"/>
    <property type="match status" value="2"/>
</dbReference>
<organism evidence="12 13">
    <name type="scientific">Bactrocera dorsalis</name>
    <name type="common">Oriental fruit fly</name>
    <name type="synonym">Dacus dorsalis</name>
    <dbReference type="NCBI Taxonomy" id="27457"/>
    <lineage>
        <taxon>Eukaryota</taxon>
        <taxon>Metazoa</taxon>
        <taxon>Ecdysozoa</taxon>
        <taxon>Arthropoda</taxon>
        <taxon>Hexapoda</taxon>
        <taxon>Insecta</taxon>
        <taxon>Pterygota</taxon>
        <taxon>Neoptera</taxon>
        <taxon>Endopterygota</taxon>
        <taxon>Diptera</taxon>
        <taxon>Brachycera</taxon>
        <taxon>Muscomorpha</taxon>
        <taxon>Tephritoidea</taxon>
        <taxon>Tephritidae</taxon>
        <taxon>Bactrocera</taxon>
        <taxon>Bactrocera</taxon>
    </lineage>
</organism>
<dbReference type="InterPro" id="IPR013087">
    <property type="entry name" value="Znf_C2H2_type"/>
</dbReference>
<evidence type="ECO:0000256" key="1">
    <source>
        <dbReference type="ARBA" id="ARBA00004123"/>
    </source>
</evidence>
<evidence type="ECO:0000313" key="12">
    <source>
        <dbReference type="Proteomes" id="UP001652620"/>
    </source>
</evidence>
<protein>
    <submittedName>
        <fullName evidence="13">Uncharacterized protein LOC105226899</fullName>
    </submittedName>
</protein>
<comment type="similarity">
    <text evidence="8">Belongs to the snail C2H2-type zinc-finger protein family.</text>
</comment>
<evidence type="ECO:0000256" key="6">
    <source>
        <dbReference type="ARBA" id="ARBA00023125"/>
    </source>
</evidence>
<accession>A0A6I9V6B9</accession>
<evidence type="ECO:0000256" key="10">
    <source>
        <dbReference type="SAM" id="MobiDB-lite"/>
    </source>
</evidence>
<gene>
    <name evidence="13" type="primary">LOC105226899</name>
</gene>
<evidence type="ECO:0000256" key="9">
    <source>
        <dbReference type="PROSITE-ProRule" id="PRU00042"/>
    </source>
</evidence>
<dbReference type="SUPFAM" id="SSF57667">
    <property type="entry name" value="beta-beta-alpha zinc fingers"/>
    <property type="match status" value="1"/>
</dbReference>
<feature type="domain" description="C2H2-type" evidence="11">
    <location>
        <begin position="999"/>
        <end position="1022"/>
    </location>
</feature>
<dbReference type="SMART" id="SM00355">
    <property type="entry name" value="ZnF_C2H2"/>
    <property type="match status" value="7"/>
</dbReference>
<dbReference type="AlphaFoldDB" id="A0A6I9V6B9"/>
<keyword evidence="5" id="KW-0862">Zinc</keyword>
<keyword evidence="4 9" id="KW-0863">Zinc-finger</keyword>
<dbReference type="OrthoDB" id="8067562at2759"/>
<dbReference type="Proteomes" id="UP001652620">
    <property type="component" value="Chromosome 3"/>
</dbReference>
<evidence type="ECO:0000256" key="3">
    <source>
        <dbReference type="ARBA" id="ARBA00022737"/>
    </source>
</evidence>
<dbReference type="PANTHER" id="PTHR24388">
    <property type="entry name" value="ZINC FINGER PROTEIN"/>
    <property type="match status" value="1"/>
</dbReference>
<dbReference type="GO" id="GO:0005634">
    <property type="term" value="C:nucleus"/>
    <property type="evidence" value="ECO:0007669"/>
    <property type="project" value="UniProtKB-SubCell"/>
</dbReference>
<dbReference type="RefSeq" id="XP_011204325.2">
    <property type="nucleotide sequence ID" value="XM_011206023.4"/>
</dbReference>
<keyword evidence="12" id="KW-1185">Reference proteome</keyword>
<sequence length="1102" mass="126721">MGDTQNELSQFGELEWTKCGEIKICAKLNDFQLSCVHCDSVFSQMAVFARHLYWEHQLGCKLQGKQQGQNDLSIYTVEELLTNKNIENTFSDNENICNTTSDEDDTGFGSDEELEKEIQELLTSIASANSSCNNETEYSENVSSFKQTKNTHGSNKNLQEKDINRNNINLQKNFGSEAPKESDTADAKILPKIITIVSKNGNDFGRSIVNTKTNVEVNVNYTTTDPKKATNFIKKNNYIKEEVNCSEYKEKMSENAAQIGKKLPLKQYLESKKFLLQSDDESKSNIDWPKKNAGNKRNEIVSSALKRNTNEMLENQIKQENLSNVADIECVRSALEDQASNTSCSEKKTSVLDNKDICFEKACNNVFTLSEDLLLSDTSNEEEDKKENCNRVTEKETILMKSNSTEDKLIEIKYEAPIMNDFSPYHKAYISYFETNENCGSNEETISQQSKSTTHEIDIEKPLDLSFNKSNEWADMELEEISELLSIDGKATTELITQELDNLLVQQQTNYTDNSTSIFNADQLQISDIVVDSLLPPFSKFFTNNENTLKNSDNFMTQSTPKEKNNKIKELAIKTTKTNECISTEISPTSTENVENVIPEHKMHRFCKNLQRRFKISKRVTQCDENEKKSKKAKQDHENTVEIMKENKTTKKPDIEILSVDIILPNENQNASANFSNSSNVLPAKNNLEDCNLQMPSVLQEINKTDNWGASTSESIIEDLTPYLKIEKPTVLATDLSSHAAADSTSEQQQPLSYVHEIDYTHNDSLNQLKLNTMADDKPFFNTSMESCFNVTLPCDSQNNAADDSMICTASEEERENYTLLCSIGLKIIMNPNAEDELNLAQLEEMRAKANTFAKIFAEFKYLWKFSRGFKSYEQLELDFNRLMQRLNEHYKFELTISQTKRIVNLITLWYMQTYHSRFMEKKRILNKVQYYLSTFAFLPKTMRRIFYCEECPRYFNAQQKYFAHRQGHNALAPTCNNCQNSFMNRKELHLHTKLCATYKCVECAVKFDNAANLEYHVRNNHIFQCEKCGKLCATAADLDWHEHQYPIICGLCNRLYETADELQKHRQESFHWDYTCRACEIFLPTAMQMKQHLRLCMGNTM</sequence>
<proteinExistence type="inferred from homology"/>
<evidence type="ECO:0000313" key="13">
    <source>
        <dbReference type="RefSeq" id="XP_011204325.2"/>
    </source>
</evidence>
<keyword evidence="3" id="KW-0677">Repeat</keyword>
<comment type="subcellular location">
    <subcellularLocation>
        <location evidence="1">Nucleus</location>
    </subcellularLocation>
</comment>
<keyword evidence="6" id="KW-0238">DNA-binding</keyword>
<keyword evidence="7" id="KW-0539">Nucleus</keyword>
<dbReference type="InterPro" id="IPR050527">
    <property type="entry name" value="Snail/Krueppel_Znf"/>
</dbReference>
<name>A0A6I9V6B9_BACDO</name>
<evidence type="ECO:0000256" key="7">
    <source>
        <dbReference type="ARBA" id="ARBA00023242"/>
    </source>
</evidence>
<dbReference type="GO" id="GO:0008270">
    <property type="term" value="F:zinc ion binding"/>
    <property type="evidence" value="ECO:0007669"/>
    <property type="project" value="UniProtKB-KW"/>
</dbReference>
<dbReference type="KEGG" id="bdr:105226899"/>
<dbReference type="InParanoid" id="A0A6I9V6B9"/>
<feature type="compositionally biased region" description="Polar residues" evidence="10">
    <location>
        <begin position="144"/>
        <end position="157"/>
    </location>
</feature>
<feature type="region of interest" description="Disordered" evidence="10">
    <location>
        <begin position="144"/>
        <end position="164"/>
    </location>
</feature>